<protein>
    <submittedName>
        <fullName evidence="5">Short-chain dehydrogenase</fullName>
    </submittedName>
</protein>
<name>A0A366L1Y2_9SPHI</name>
<dbReference type="CDD" id="cd05233">
    <property type="entry name" value="SDR_c"/>
    <property type="match status" value="1"/>
</dbReference>
<dbReference type="GO" id="GO:0016020">
    <property type="term" value="C:membrane"/>
    <property type="evidence" value="ECO:0007669"/>
    <property type="project" value="TreeGrafter"/>
</dbReference>
<dbReference type="Pfam" id="PF00106">
    <property type="entry name" value="adh_short"/>
    <property type="match status" value="1"/>
</dbReference>
<feature type="domain" description="Ketoreductase" evidence="4">
    <location>
        <begin position="6"/>
        <end position="182"/>
    </location>
</feature>
<evidence type="ECO:0000256" key="3">
    <source>
        <dbReference type="RuleBase" id="RU000363"/>
    </source>
</evidence>
<evidence type="ECO:0000256" key="2">
    <source>
        <dbReference type="ARBA" id="ARBA00023002"/>
    </source>
</evidence>
<dbReference type="SMART" id="SM00822">
    <property type="entry name" value="PKS_KR"/>
    <property type="match status" value="1"/>
</dbReference>
<dbReference type="GO" id="GO:0016491">
    <property type="term" value="F:oxidoreductase activity"/>
    <property type="evidence" value="ECO:0007669"/>
    <property type="project" value="UniProtKB-KW"/>
</dbReference>
<evidence type="ECO:0000256" key="1">
    <source>
        <dbReference type="ARBA" id="ARBA00006484"/>
    </source>
</evidence>
<dbReference type="OrthoDB" id="9808814at2"/>
<dbReference type="PRINTS" id="PR00080">
    <property type="entry name" value="SDRFAMILY"/>
</dbReference>
<proteinExistence type="inferred from homology"/>
<comment type="similarity">
    <text evidence="1 3">Belongs to the short-chain dehydrogenases/reductases (SDR) family.</text>
</comment>
<dbReference type="PANTHER" id="PTHR44196">
    <property type="entry name" value="DEHYDROGENASE/REDUCTASE SDR FAMILY MEMBER 7B"/>
    <property type="match status" value="1"/>
</dbReference>
<dbReference type="AlphaFoldDB" id="A0A366L1Y2"/>
<dbReference type="Gene3D" id="3.40.50.720">
    <property type="entry name" value="NAD(P)-binding Rossmann-like Domain"/>
    <property type="match status" value="1"/>
</dbReference>
<dbReference type="EMBL" id="QNQU01000007">
    <property type="protein sequence ID" value="RBQ07911.1"/>
    <property type="molecule type" value="Genomic_DNA"/>
</dbReference>
<dbReference type="InterPro" id="IPR020904">
    <property type="entry name" value="Sc_DH/Rdtase_CS"/>
</dbReference>
<dbReference type="InterPro" id="IPR057326">
    <property type="entry name" value="KR_dom"/>
</dbReference>
<reference evidence="5 6" key="1">
    <citation type="submission" date="2018-07" db="EMBL/GenBank/DDBJ databases">
        <title>A draft genome of a endophytic bacteria, a new species of Pedobacter.</title>
        <authorList>
            <person name="Zhang Z.D."/>
            <person name="Chen Z.J."/>
        </authorList>
    </citation>
    <scope>NUCLEOTIDE SEQUENCE [LARGE SCALE GENOMIC DNA]</scope>
    <source>
        <strain evidence="5 6">RS10</strain>
    </source>
</reference>
<dbReference type="PANTHER" id="PTHR44196:SF1">
    <property type="entry name" value="DEHYDROGENASE_REDUCTASE SDR FAMILY MEMBER 7B"/>
    <property type="match status" value="1"/>
</dbReference>
<comment type="caution">
    <text evidence="5">The sequence shown here is derived from an EMBL/GenBank/DDBJ whole genome shotgun (WGS) entry which is preliminary data.</text>
</comment>
<dbReference type="SUPFAM" id="SSF51735">
    <property type="entry name" value="NAD(P)-binding Rossmann-fold domains"/>
    <property type="match status" value="1"/>
</dbReference>
<keyword evidence="2" id="KW-0560">Oxidoreductase</keyword>
<dbReference type="RefSeq" id="WP_113948670.1">
    <property type="nucleotide sequence ID" value="NZ_QNQU01000007.1"/>
</dbReference>
<organism evidence="5 6">
    <name type="scientific">Pedobacter miscanthi</name>
    <dbReference type="NCBI Taxonomy" id="2259170"/>
    <lineage>
        <taxon>Bacteria</taxon>
        <taxon>Pseudomonadati</taxon>
        <taxon>Bacteroidota</taxon>
        <taxon>Sphingobacteriia</taxon>
        <taxon>Sphingobacteriales</taxon>
        <taxon>Sphingobacteriaceae</taxon>
        <taxon>Pedobacter</taxon>
    </lineage>
</organism>
<dbReference type="InterPro" id="IPR036291">
    <property type="entry name" value="NAD(P)-bd_dom_sf"/>
</dbReference>
<evidence type="ECO:0000313" key="5">
    <source>
        <dbReference type="EMBL" id="RBQ07911.1"/>
    </source>
</evidence>
<dbReference type="InterPro" id="IPR002347">
    <property type="entry name" value="SDR_fam"/>
</dbReference>
<accession>A0A366L1Y2</accession>
<evidence type="ECO:0000313" key="6">
    <source>
        <dbReference type="Proteomes" id="UP000252081"/>
    </source>
</evidence>
<dbReference type="PROSITE" id="PS00061">
    <property type="entry name" value="ADH_SHORT"/>
    <property type="match status" value="1"/>
</dbReference>
<gene>
    <name evidence="5" type="ORF">DRW42_09940</name>
</gene>
<dbReference type="Proteomes" id="UP000252081">
    <property type="component" value="Unassembled WGS sequence"/>
</dbReference>
<evidence type="ECO:0000259" key="4">
    <source>
        <dbReference type="SMART" id="SM00822"/>
    </source>
</evidence>
<keyword evidence="6" id="KW-1185">Reference proteome</keyword>
<sequence>MDFESKKILITGGSSGIGREMVKLLYQKGARDIAIVGRSMEKIDGFLEELPDARLHFLKGDVSNLTDIKNIYIAVKEIWGSLDILINNAGVVSAGPLEEISDEDIIAQQNINITGVILLTKYLLSLLKLTDDAALIFVSSGLGLIGMPFYAPYAASKAAVRQFAESLRRELKAFSIHVMTVYPVATDTPMMQTASTKSMDSPESVAVAAIQGLIDGEIDVKMGGEEILQNQQLNYENPLLFDEKVETMFEAMQVRASGHRSM</sequence>
<dbReference type="PRINTS" id="PR00081">
    <property type="entry name" value="GDHRDH"/>
</dbReference>